<evidence type="ECO:0000256" key="3">
    <source>
        <dbReference type="ARBA" id="ARBA00022842"/>
    </source>
</evidence>
<comment type="caution">
    <text evidence="8">The sequence shown here is derived from an EMBL/GenBank/DDBJ whole genome shotgun (WGS) entry which is preliminary data.</text>
</comment>
<protein>
    <submittedName>
        <fullName evidence="8">Uncharacterized protein</fullName>
    </submittedName>
</protein>
<evidence type="ECO:0000313" key="8">
    <source>
        <dbReference type="EMBL" id="KAG0531428.1"/>
    </source>
</evidence>
<evidence type="ECO:0000256" key="4">
    <source>
        <dbReference type="ARBA" id="ARBA00023239"/>
    </source>
</evidence>
<keyword evidence="2" id="KW-0479">Metal-binding</keyword>
<evidence type="ECO:0000259" key="6">
    <source>
        <dbReference type="Pfam" id="PF01397"/>
    </source>
</evidence>
<feature type="domain" description="Terpene synthase N-terminal" evidence="6">
    <location>
        <begin position="77"/>
        <end position="222"/>
    </location>
</feature>
<keyword evidence="3" id="KW-0460">Magnesium</keyword>
<dbReference type="GO" id="GO:0000287">
    <property type="term" value="F:magnesium ion binding"/>
    <property type="evidence" value="ECO:0007669"/>
    <property type="project" value="InterPro"/>
</dbReference>
<dbReference type="SFLD" id="SFLDG01019">
    <property type="entry name" value="Terpene_Cyclase_Like_1_C_Termi"/>
    <property type="match status" value="1"/>
</dbReference>
<keyword evidence="5" id="KW-0732">Signal</keyword>
<dbReference type="Gene3D" id="1.50.10.130">
    <property type="entry name" value="Terpene synthase, N-terminal domain"/>
    <property type="match status" value="1"/>
</dbReference>
<reference evidence="8" key="1">
    <citation type="journal article" date="2019" name="BMC Genomics">
        <title>A new reference genome for Sorghum bicolor reveals high levels of sequence similarity between sweet and grain genotypes: implications for the genetics of sugar metabolism.</title>
        <authorList>
            <person name="Cooper E.A."/>
            <person name="Brenton Z.W."/>
            <person name="Flinn B.S."/>
            <person name="Jenkins J."/>
            <person name="Shu S."/>
            <person name="Flowers D."/>
            <person name="Luo F."/>
            <person name="Wang Y."/>
            <person name="Xia P."/>
            <person name="Barry K."/>
            <person name="Daum C."/>
            <person name="Lipzen A."/>
            <person name="Yoshinaga Y."/>
            <person name="Schmutz J."/>
            <person name="Saski C."/>
            <person name="Vermerris W."/>
            <person name="Kresovich S."/>
        </authorList>
    </citation>
    <scope>NUCLEOTIDE SEQUENCE</scope>
</reference>
<comment type="cofactor">
    <cofactor evidence="1">
        <name>Mg(2+)</name>
        <dbReference type="ChEBI" id="CHEBI:18420"/>
    </cofactor>
</comment>
<evidence type="ECO:0000313" key="9">
    <source>
        <dbReference type="Proteomes" id="UP000807115"/>
    </source>
</evidence>
<dbReference type="GO" id="GO:0016114">
    <property type="term" value="P:terpenoid biosynthetic process"/>
    <property type="evidence" value="ECO:0007669"/>
    <property type="project" value="InterPro"/>
</dbReference>
<name>A0A921QZZ0_SORBI</name>
<dbReference type="Gramene" id="EES04394">
    <property type="protein sequence ID" value="EES04394"/>
    <property type="gene ID" value="SORBI_3004G019300"/>
</dbReference>
<dbReference type="Pfam" id="PF01397">
    <property type="entry name" value="Terpene_synth"/>
    <property type="match status" value="1"/>
</dbReference>
<evidence type="ECO:0000256" key="1">
    <source>
        <dbReference type="ARBA" id="ARBA00001946"/>
    </source>
</evidence>
<dbReference type="Proteomes" id="UP000807115">
    <property type="component" value="Chromosome 4"/>
</dbReference>
<proteinExistence type="predicted"/>
<feature type="chain" id="PRO_5037056863" evidence="5">
    <location>
        <begin position="20"/>
        <end position="595"/>
    </location>
</feature>
<accession>A0A921QZZ0</accession>
<reference evidence="8" key="2">
    <citation type="submission" date="2020-10" db="EMBL/GenBank/DDBJ databases">
        <authorList>
            <person name="Cooper E.A."/>
            <person name="Brenton Z.W."/>
            <person name="Flinn B.S."/>
            <person name="Jenkins J."/>
            <person name="Shu S."/>
            <person name="Flowers D."/>
            <person name="Luo F."/>
            <person name="Wang Y."/>
            <person name="Xia P."/>
            <person name="Barry K."/>
            <person name="Daum C."/>
            <person name="Lipzen A."/>
            <person name="Yoshinaga Y."/>
            <person name="Schmutz J."/>
            <person name="Saski C."/>
            <person name="Vermerris W."/>
            <person name="Kresovich S."/>
        </authorList>
    </citation>
    <scope>NUCLEOTIDE SEQUENCE</scope>
</reference>
<keyword evidence="4" id="KW-0456">Lyase</keyword>
<gene>
    <name evidence="8" type="ORF">BDA96_04G021900</name>
</gene>
<dbReference type="InterPro" id="IPR034741">
    <property type="entry name" value="Terpene_cyclase-like_1_C"/>
</dbReference>
<dbReference type="InterPro" id="IPR008930">
    <property type="entry name" value="Terpenoid_cyclase/PrenylTrfase"/>
</dbReference>
<organism evidence="8 9">
    <name type="scientific">Sorghum bicolor</name>
    <name type="common">Sorghum</name>
    <name type="synonym">Sorghum vulgare</name>
    <dbReference type="NCBI Taxonomy" id="4558"/>
    <lineage>
        <taxon>Eukaryota</taxon>
        <taxon>Viridiplantae</taxon>
        <taxon>Streptophyta</taxon>
        <taxon>Embryophyta</taxon>
        <taxon>Tracheophyta</taxon>
        <taxon>Spermatophyta</taxon>
        <taxon>Magnoliopsida</taxon>
        <taxon>Liliopsida</taxon>
        <taxon>Poales</taxon>
        <taxon>Poaceae</taxon>
        <taxon>PACMAD clade</taxon>
        <taxon>Panicoideae</taxon>
        <taxon>Andropogonodae</taxon>
        <taxon>Andropogoneae</taxon>
        <taxon>Sorghinae</taxon>
        <taxon>Sorghum</taxon>
    </lineage>
</organism>
<dbReference type="InterPro" id="IPR005630">
    <property type="entry name" value="Terpene_synthase_metal-bd"/>
</dbReference>
<dbReference type="PANTHER" id="PTHR31225:SF0">
    <property type="entry name" value="S-(+)-LINALOOL SYNTHASE, CHLOROPLASTIC"/>
    <property type="match status" value="1"/>
</dbReference>
<dbReference type="KEGG" id="sbi:8085234"/>
<dbReference type="Pfam" id="PF03936">
    <property type="entry name" value="Terpene_synth_C"/>
    <property type="match status" value="1"/>
</dbReference>
<dbReference type="OMA" id="YHARAYD"/>
<dbReference type="InterPro" id="IPR008949">
    <property type="entry name" value="Isoprenoid_synthase_dom_sf"/>
</dbReference>
<dbReference type="Gene3D" id="1.10.600.10">
    <property type="entry name" value="Farnesyl Diphosphate Synthase"/>
    <property type="match status" value="1"/>
</dbReference>
<evidence type="ECO:0000259" key="7">
    <source>
        <dbReference type="Pfam" id="PF03936"/>
    </source>
</evidence>
<dbReference type="GO" id="GO:0010333">
    <property type="term" value="F:terpene synthase activity"/>
    <property type="evidence" value="ECO:0007669"/>
    <property type="project" value="InterPro"/>
</dbReference>
<dbReference type="InterPro" id="IPR050148">
    <property type="entry name" value="Terpene_synthase-like"/>
</dbReference>
<feature type="domain" description="Terpene synthase metal-binding" evidence="7">
    <location>
        <begin position="280"/>
        <end position="517"/>
    </location>
</feature>
<dbReference type="InterPro" id="IPR036965">
    <property type="entry name" value="Terpene_synth_N_sf"/>
</dbReference>
<dbReference type="SFLD" id="SFLDS00005">
    <property type="entry name" value="Isoprenoid_Synthase_Type_I"/>
    <property type="match status" value="1"/>
</dbReference>
<dbReference type="OrthoDB" id="672026at2759"/>
<evidence type="ECO:0000256" key="5">
    <source>
        <dbReference type="SAM" id="SignalP"/>
    </source>
</evidence>
<sequence length="595" mass="68430">MHTTAWLFSLPGAIMFAAPARIIFSFSSMEPLLLATNSPAAAANNSRQGRHRGDFIRPMAMSNSLLRNDFDLQEGLTDVQKILHQRQKNAREMMITIDNLKRLCIDHYFKEEIESVMSSTCMDLIHSDDLFDATLAFRLLREAGHDVSANDVSQRFTKDDSCEFKLPLSKDIRGLLSLHDMSHLNIGGEALLYKAKEFSSKHLASAIRYLEPSLAEYVRQSLDHPYHLSLMQYKARHHLTYLQSLPIRDTAVEKLAVTEFQLNKLMHQKEIQEIKRWWMDLGLVQEIPIVRDQVLKWYMWSMTTLQGYSFSRYRVEITKIIALIYVVDDIFDLVGTLEELSHFTEAVKVWNTAAADSLPSYMRSCYKALYTITNEIADMAKQEHGLNPVNHLRKAWVVLFDAFMVEAKWLTMDQVPTAEDYLRNGVVTSGLPLTLVHIFIMLGCDQSTETLIDHMPSVISCPAKILRLWDDMGSAKDEAQEGIDGSYRDFYLMENPRCGPSDAEAHMRSLIAREWEELNRECLCRRTFSSNFTHACLNITRMISVMYSYNKEHRLLVLEDFARMLLHENTCAKPDLFHSLLVDTNVDIKSCKLDS</sequence>
<evidence type="ECO:0000256" key="2">
    <source>
        <dbReference type="ARBA" id="ARBA00022723"/>
    </source>
</evidence>
<dbReference type="SUPFAM" id="SSF48576">
    <property type="entry name" value="Terpenoid synthases"/>
    <property type="match status" value="1"/>
</dbReference>
<dbReference type="AlphaFoldDB" id="A0A921QZZ0"/>
<dbReference type="PANTHER" id="PTHR31225">
    <property type="entry name" value="OS04G0344100 PROTEIN-RELATED"/>
    <property type="match status" value="1"/>
</dbReference>
<dbReference type="EMBL" id="CM027683">
    <property type="protein sequence ID" value="KAG0531428.1"/>
    <property type="molecule type" value="Genomic_DNA"/>
</dbReference>
<dbReference type="InterPro" id="IPR001906">
    <property type="entry name" value="Terpene_synth_N"/>
</dbReference>
<dbReference type="SUPFAM" id="SSF48239">
    <property type="entry name" value="Terpenoid cyclases/Protein prenyltransferases"/>
    <property type="match status" value="1"/>
</dbReference>
<feature type="signal peptide" evidence="5">
    <location>
        <begin position="1"/>
        <end position="19"/>
    </location>
</feature>